<gene>
    <name evidence="1" type="ORF">Tco_0859686</name>
</gene>
<evidence type="ECO:0000313" key="2">
    <source>
        <dbReference type="Proteomes" id="UP001151760"/>
    </source>
</evidence>
<organism evidence="1 2">
    <name type="scientific">Tanacetum coccineum</name>
    <dbReference type="NCBI Taxonomy" id="301880"/>
    <lineage>
        <taxon>Eukaryota</taxon>
        <taxon>Viridiplantae</taxon>
        <taxon>Streptophyta</taxon>
        <taxon>Embryophyta</taxon>
        <taxon>Tracheophyta</taxon>
        <taxon>Spermatophyta</taxon>
        <taxon>Magnoliopsida</taxon>
        <taxon>eudicotyledons</taxon>
        <taxon>Gunneridae</taxon>
        <taxon>Pentapetalae</taxon>
        <taxon>asterids</taxon>
        <taxon>campanulids</taxon>
        <taxon>Asterales</taxon>
        <taxon>Asteraceae</taxon>
        <taxon>Asteroideae</taxon>
        <taxon>Anthemideae</taxon>
        <taxon>Anthemidinae</taxon>
        <taxon>Tanacetum</taxon>
    </lineage>
</organism>
<accession>A0ABQ5BGN9</accession>
<protein>
    <submittedName>
        <fullName evidence="1">Uncharacterized protein</fullName>
    </submittedName>
</protein>
<keyword evidence="2" id="KW-1185">Reference proteome</keyword>
<evidence type="ECO:0000313" key="1">
    <source>
        <dbReference type="EMBL" id="GJT12644.1"/>
    </source>
</evidence>
<sequence length="98" mass="11221">MWLYLWLPMLSDGDIDYNRLSLTSTLYLCYFFPALSIRRNHICCDEFEKNSIKTVNARVLAGQTIRVTVVQLTLARPSPKTAIRHRVTILSNLSGFTA</sequence>
<dbReference type="Proteomes" id="UP001151760">
    <property type="component" value="Unassembled WGS sequence"/>
</dbReference>
<reference evidence="1" key="1">
    <citation type="journal article" date="2022" name="Int. J. Mol. Sci.">
        <title>Draft Genome of Tanacetum Coccineum: Genomic Comparison of Closely Related Tanacetum-Family Plants.</title>
        <authorList>
            <person name="Yamashiro T."/>
            <person name="Shiraishi A."/>
            <person name="Nakayama K."/>
            <person name="Satake H."/>
        </authorList>
    </citation>
    <scope>NUCLEOTIDE SEQUENCE</scope>
</reference>
<reference evidence="1" key="2">
    <citation type="submission" date="2022-01" db="EMBL/GenBank/DDBJ databases">
        <authorList>
            <person name="Yamashiro T."/>
            <person name="Shiraishi A."/>
            <person name="Satake H."/>
            <person name="Nakayama K."/>
        </authorList>
    </citation>
    <scope>NUCLEOTIDE SEQUENCE</scope>
</reference>
<comment type="caution">
    <text evidence="1">The sequence shown here is derived from an EMBL/GenBank/DDBJ whole genome shotgun (WGS) entry which is preliminary data.</text>
</comment>
<name>A0ABQ5BGN9_9ASTR</name>
<dbReference type="EMBL" id="BQNB010013165">
    <property type="protein sequence ID" value="GJT12644.1"/>
    <property type="molecule type" value="Genomic_DNA"/>
</dbReference>
<proteinExistence type="predicted"/>